<dbReference type="SUPFAM" id="SSF49503">
    <property type="entry name" value="Cupredoxins"/>
    <property type="match status" value="3"/>
</dbReference>
<evidence type="ECO:0000256" key="4">
    <source>
        <dbReference type="ARBA" id="ARBA00023002"/>
    </source>
</evidence>
<dbReference type="Gene3D" id="2.60.40.420">
    <property type="entry name" value="Cupredoxins - blue copper proteins"/>
    <property type="match status" value="3"/>
</dbReference>
<dbReference type="PANTHER" id="PTHR48267">
    <property type="entry name" value="CUPREDOXIN SUPERFAMILY PROTEIN"/>
    <property type="match status" value="1"/>
</dbReference>
<evidence type="ECO:0000259" key="11">
    <source>
        <dbReference type="Pfam" id="PF00394"/>
    </source>
</evidence>
<feature type="domain" description="Plastocyanin-like" evidence="12">
    <location>
        <begin position="368"/>
        <end position="481"/>
    </location>
</feature>
<evidence type="ECO:0000256" key="3">
    <source>
        <dbReference type="ARBA" id="ARBA00022723"/>
    </source>
</evidence>
<comment type="catalytic activity">
    <reaction evidence="9">
        <text>4 Cu(+) + O2 + 4 H(+) = 4 Cu(2+) + 2 H2O</text>
        <dbReference type="Rhea" id="RHEA:30083"/>
        <dbReference type="ChEBI" id="CHEBI:15377"/>
        <dbReference type="ChEBI" id="CHEBI:15378"/>
        <dbReference type="ChEBI" id="CHEBI:15379"/>
        <dbReference type="ChEBI" id="CHEBI:29036"/>
        <dbReference type="ChEBI" id="CHEBI:49552"/>
        <dbReference type="EC" id="1.16.3.4"/>
    </reaction>
    <physiologicalReaction direction="left-to-right" evidence="9">
        <dbReference type="Rhea" id="RHEA:30084"/>
    </physiologicalReaction>
</comment>
<dbReference type="GO" id="GO:0016491">
    <property type="term" value="F:oxidoreductase activity"/>
    <property type="evidence" value="ECO:0007669"/>
    <property type="project" value="UniProtKB-KW"/>
</dbReference>
<evidence type="ECO:0000256" key="6">
    <source>
        <dbReference type="ARBA" id="ARBA00041027"/>
    </source>
</evidence>
<dbReference type="InterPro" id="IPR008972">
    <property type="entry name" value="Cupredoxin"/>
</dbReference>
<protein>
    <recommendedName>
        <fullName evidence="6">Multicopper oxidase CueO</fullName>
        <ecNumber evidence="5">1.16.3.4</ecNumber>
    </recommendedName>
    <alternativeName>
        <fullName evidence="7">Copper efflux oxidase</fullName>
    </alternativeName>
    <alternativeName>
        <fullName evidence="8">Cuprous oxidase</fullName>
    </alternativeName>
</protein>
<sequence length="512" mass="55742">MNTLSRRTFLRGLAAAPIVAAAGCALGQGSSTPKETGMRPLPLPPLAESVVDASGVRQFALVAAPGNSSMLAGKTTATWGYNGSQLGPTIRARRGEQVAFTIQNALPEPTSVHWHGMHVPAEFDGGPHQTIEAGATWKPTWTVKQPAATLWYHPHPHGSTEKHVYRGLAGMFIVDDDESDALGLPNSYGVDDFPVIVADRRFTSDGELDDTDPTDVGLLGDTIVTNGIAGAYLSVSTELVRLRLLNGSSGRLYNFGFADDRDFDVIASDGGLLTEPFAAKRIQLSPGERIEIVVAVQSGETTMLRSYPIDRFGGVEQSDAAAYGLTDSFDILELRSAARLVGSLPLPATLATIDAPNSAAAVVNREFVLQWFMINGVRMDMNRIDFTPTVDTTEVWTVHNKDNWPHNFHVHDTQFQILDIDGSPPPPALAGWKDTVYTPPGQRIRLALRFSEYTDPTFPYMYHCHLLLHEDKGMMGQFLVLAPGQKAEPMTMDMPMDMPMDMDMPGMSGMHH</sequence>
<feature type="signal peptide" evidence="10">
    <location>
        <begin position="1"/>
        <end position="27"/>
    </location>
</feature>
<evidence type="ECO:0000256" key="9">
    <source>
        <dbReference type="ARBA" id="ARBA00048092"/>
    </source>
</evidence>
<evidence type="ECO:0000259" key="12">
    <source>
        <dbReference type="Pfam" id="PF07731"/>
    </source>
</evidence>
<gene>
    <name evidence="14" type="ORF">JGU71_23425</name>
</gene>
<keyword evidence="15" id="KW-1185">Reference proteome</keyword>
<dbReference type="InterPro" id="IPR011707">
    <property type="entry name" value="Cu-oxidase-like_N"/>
</dbReference>
<comment type="subunit">
    <text evidence="2">Monomer.</text>
</comment>
<keyword evidence="4" id="KW-0560">Oxidoreductase</keyword>
<name>A0A934NUV6_9NOCA</name>
<dbReference type="PANTHER" id="PTHR48267:SF1">
    <property type="entry name" value="BILIRUBIN OXIDASE"/>
    <property type="match status" value="1"/>
</dbReference>
<keyword evidence="3" id="KW-0479">Metal-binding</keyword>
<comment type="similarity">
    <text evidence="1">Belongs to the multicopper oxidase family.</text>
</comment>
<feature type="domain" description="Plastocyanin-like" evidence="11">
    <location>
        <begin position="238"/>
        <end position="298"/>
    </location>
</feature>
<dbReference type="InterPro" id="IPR011706">
    <property type="entry name" value="Cu-oxidase_C"/>
</dbReference>
<feature type="chain" id="PRO_5038963504" description="Multicopper oxidase CueO" evidence="10">
    <location>
        <begin position="28"/>
        <end position="512"/>
    </location>
</feature>
<dbReference type="AlphaFoldDB" id="A0A934NUV6"/>
<dbReference type="CDD" id="cd13890">
    <property type="entry name" value="CuRO_3_CueO_FtsP"/>
    <property type="match status" value="1"/>
</dbReference>
<feature type="domain" description="Plastocyanin-like" evidence="13">
    <location>
        <begin position="67"/>
        <end position="178"/>
    </location>
</feature>
<dbReference type="Pfam" id="PF07731">
    <property type="entry name" value="Cu-oxidase_2"/>
    <property type="match status" value="1"/>
</dbReference>
<dbReference type="Pfam" id="PF00394">
    <property type="entry name" value="Cu-oxidase"/>
    <property type="match status" value="1"/>
</dbReference>
<dbReference type="EC" id="1.16.3.4" evidence="5"/>
<dbReference type="PROSITE" id="PS00080">
    <property type="entry name" value="MULTICOPPER_OXIDASE2"/>
    <property type="match status" value="1"/>
</dbReference>
<dbReference type="Proteomes" id="UP000655868">
    <property type="component" value="Unassembled WGS sequence"/>
</dbReference>
<dbReference type="GO" id="GO:0005507">
    <property type="term" value="F:copper ion binding"/>
    <property type="evidence" value="ECO:0007669"/>
    <property type="project" value="InterPro"/>
</dbReference>
<dbReference type="InterPro" id="IPR006311">
    <property type="entry name" value="TAT_signal"/>
</dbReference>
<dbReference type="RefSeq" id="WP_199706901.1">
    <property type="nucleotide sequence ID" value="NZ_JAEMNV010000008.1"/>
</dbReference>
<evidence type="ECO:0000256" key="10">
    <source>
        <dbReference type="SAM" id="SignalP"/>
    </source>
</evidence>
<evidence type="ECO:0000256" key="5">
    <source>
        <dbReference type="ARBA" id="ARBA00038978"/>
    </source>
</evidence>
<accession>A0A934NUV6</accession>
<evidence type="ECO:0000313" key="15">
    <source>
        <dbReference type="Proteomes" id="UP000655868"/>
    </source>
</evidence>
<reference evidence="14" key="1">
    <citation type="submission" date="2020-12" db="EMBL/GenBank/DDBJ databases">
        <title>Antrihabitans popcorni sp. nov. and Antrihabitans auranticaus sp. nov., isolated from a larva cave.</title>
        <authorList>
            <person name="Lee S.D."/>
            <person name="Kim I.S."/>
        </authorList>
    </citation>
    <scope>NUCLEOTIDE SEQUENCE</scope>
    <source>
        <strain evidence="14">YC3-6</strain>
    </source>
</reference>
<evidence type="ECO:0000313" key="14">
    <source>
        <dbReference type="EMBL" id="MBJ8341841.1"/>
    </source>
</evidence>
<evidence type="ECO:0000256" key="1">
    <source>
        <dbReference type="ARBA" id="ARBA00010609"/>
    </source>
</evidence>
<dbReference type="CDD" id="cd04232">
    <property type="entry name" value="CuRO_1_CueO_FtsP"/>
    <property type="match status" value="1"/>
</dbReference>
<dbReference type="InterPro" id="IPR045087">
    <property type="entry name" value="Cu-oxidase_fam"/>
</dbReference>
<organism evidence="14 15">
    <name type="scientific">Antrihabitans stalagmiti</name>
    <dbReference type="NCBI Taxonomy" id="2799499"/>
    <lineage>
        <taxon>Bacteria</taxon>
        <taxon>Bacillati</taxon>
        <taxon>Actinomycetota</taxon>
        <taxon>Actinomycetes</taxon>
        <taxon>Mycobacteriales</taxon>
        <taxon>Nocardiaceae</taxon>
        <taxon>Antrihabitans</taxon>
    </lineage>
</organism>
<evidence type="ECO:0000256" key="7">
    <source>
        <dbReference type="ARBA" id="ARBA00042896"/>
    </source>
</evidence>
<dbReference type="InterPro" id="IPR002355">
    <property type="entry name" value="Cu_oxidase_Cu_BS"/>
</dbReference>
<dbReference type="Pfam" id="PF07732">
    <property type="entry name" value="Cu-oxidase_3"/>
    <property type="match status" value="1"/>
</dbReference>
<comment type="caution">
    <text evidence="14">The sequence shown here is derived from an EMBL/GenBank/DDBJ whole genome shotgun (WGS) entry which is preliminary data.</text>
</comment>
<evidence type="ECO:0000256" key="2">
    <source>
        <dbReference type="ARBA" id="ARBA00011245"/>
    </source>
</evidence>
<dbReference type="PROSITE" id="PS51257">
    <property type="entry name" value="PROKAR_LIPOPROTEIN"/>
    <property type="match status" value="1"/>
</dbReference>
<proteinExistence type="inferred from homology"/>
<dbReference type="InterPro" id="IPR001117">
    <property type="entry name" value="Cu-oxidase_2nd"/>
</dbReference>
<dbReference type="CDD" id="cd13867">
    <property type="entry name" value="CuRO_2_CueO_FtsP"/>
    <property type="match status" value="1"/>
</dbReference>
<evidence type="ECO:0000256" key="8">
    <source>
        <dbReference type="ARBA" id="ARBA00043090"/>
    </source>
</evidence>
<dbReference type="EMBL" id="JAEMNV010000008">
    <property type="protein sequence ID" value="MBJ8341841.1"/>
    <property type="molecule type" value="Genomic_DNA"/>
</dbReference>
<keyword evidence="10" id="KW-0732">Signal</keyword>
<dbReference type="PROSITE" id="PS51318">
    <property type="entry name" value="TAT"/>
    <property type="match status" value="1"/>
</dbReference>
<evidence type="ECO:0000259" key="13">
    <source>
        <dbReference type="Pfam" id="PF07732"/>
    </source>
</evidence>